<reference evidence="2" key="1">
    <citation type="submission" date="2022-11" db="UniProtKB">
        <authorList>
            <consortium name="WormBaseParasite"/>
        </authorList>
    </citation>
    <scope>IDENTIFICATION</scope>
</reference>
<proteinExistence type="predicted"/>
<evidence type="ECO:0000313" key="1">
    <source>
        <dbReference type="Proteomes" id="UP000887565"/>
    </source>
</evidence>
<accession>A0A915JZF7</accession>
<protein>
    <submittedName>
        <fullName evidence="2">Uncharacterized protein</fullName>
    </submittedName>
</protein>
<evidence type="ECO:0000313" key="2">
    <source>
        <dbReference type="WBParaSite" id="nRc.2.0.1.t31787-RA"/>
    </source>
</evidence>
<name>A0A915JZF7_ROMCU</name>
<dbReference type="WBParaSite" id="nRc.2.0.1.t31787-RA">
    <property type="protein sequence ID" value="nRc.2.0.1.t31787-RA"/>
    <property type="gene ID" value="nRc.2.0.1.g31787"/>
</dbReference>
<organism evidence="1 2">
    <name type="scientific">Romanomermis culicivorax</name>
    <name type="common">Nematode worm</name>
    <dbReference type="NCBI Taxonomy" id="13658"/>
    <lineage>
        <taxon>Eukaryota</taxon>
        <taxon>Metazoa</taxon>
        <taxon>Ecdysozoa</taxon>
        <taxon>Nematoda</taxon>
        <taxon>Enoplea</taxon>
        <taxon>Dorylaimia</taxon>
        <taxon>Mermithida</taxon>
        <taxon>Mermithoidea</taxon>
        <taxon>Mermithidae</taxon>
        <taxon>Romanomermis</taxon>
    </lineage>
</organism>
<sequence>MDIMGYTEEKDVYNCVVACFIRDSLGGCNYVPVLKRCYFQNSRQPCSGSRKCIQVGYYESVHIYFTKTLI</sequence>
<dbReference type="Proteomes" id="UP000887565">
    <property type="component" value="Unplaced"/>
</dbReference>
<keyword evidence="1" id="KW-1185">Reference proteome</keyword>
<dbReference type="AlphaFoldDB" id="A0A915JZF7"/>